<sequence length="89" mass="10570">MNPCETKGKYRNMDILLEELILSQKHGKVFYYGSSDDKENERGIETSILIKTKEWSSYIVERKGHVDLFINVWEFLMFVWLLSLNHINS</sequence>
<organism evidence="1 2">
    <name type="scientific">Trichonephila inaurata madagascariensis</name>
    <dbReference type="NCBI Taxonomy" id="2747483"/>
    <lineage>
        <taxon>Eukaryota</taxon>
        <taxon>Metazoa</taxon>
        <taxon>Ecdysozoa</taxon>
        <taxon>Arthropoda</taxon>
        <taxon>Chelicerata</taxon>
        <taxon>Arachnida</taxon>
        <taxon>Araneae</taxon>
        <taxon>Araneomorphae</taxon>
        <taxon>Entelegynae</taxon>
        <taxon>Araneoidea</taxon>
        <taxon>Nephilidae</taxon>
        <taxon>Trichonephila</taxon>
        <taxon>Trichonephila inaurata</taxon>
    </lineage>
</organism>
<evidence type="ECO:0000313" key="2">
    <source>
        <dbReference type="Proteomes" id="UP000886998"/>
    </source>
</evidence>
<name>A0A8X7CJE3_9ARAC</name>
<dbReference type="AlphaFoldDB" id="A0A8X7CJE3"/>
<comment type="caution">
    <text evidence="1">The sequence shown here is derived from an EMBL/GenBank/DDBJ whole genome shotgun (WGS) entry which is preliminary data.</text>
</comment>
<gene>
    <name evidence="1" type="ORF">TNIN_341441</name>
</gene>
<reference evidence="1" key="1">
    <citation type="submission" date="2020-08" db="EMBL/GenBank/DDBJ databases">
        <title>Multicomponent nature underlies the extraordinary mechanical properties of spider dragline silk.</title>
        <authorList>
            <person name="Kono N."/>
            <person name="Nakamura H."/>
            <person name="Mori M."/>
            <person name="Yoshida Y."/>
            <person name="Ohtoshi R."/>
            <person name="Malay A.D."/>
            <person name="Moran D.A.P."/>
            <person name="Tomita M."/>
            <person name="Numata K."/>
            <person name="Arakawa K."/>
        </authorList>
    </citation>
    <scope>NUCLEOTIDE SEQUENCE</scope>
</reference>
<proteinExistence type="predicted"/>
<accession>A0A8X7CJE3</accession>
<dbReference type="EMBL" id="BMAV01016762">
    <property type="protein sequence ID" value="GFY67820.1"/>
    <property type="molecule type" value="Genomic_DNA"/>
</dbReference>
<evidence type="ECO:0000313" key="1">
    <source>
        <dbReference type="EMBL" id="GFY67820.1"/>
    </source>
</evidence>
<keyword evidence="2" id="KW-1185">Reference proteome</keyword>
<dbReference type="Proteomes" id="UP000886998">
    <property type="component" value="Unassembled WGS sequence"/>
</dbReference>
<protein>
    <submittedName>
        <fullName evidence="1">Uncharacterized protein</fullName>
    </submittedName>
</protein>